<dbReference type="EMBL" id="FN316967">
    <property type="protein sequence ID" value="CAX72698.1"/>
    <property type="molecule type" value="mRNA"/>
</dbReference>
<organism evidence="2">
    <name type="scientific">Schistosoma japonicum</name>
    <name type="common">Blood fluke</name>
    <dbReference type="NCBI Taxonomy" id="6182"/>
    <lineage>
        <taxon>Eukaryota</taxon>
        <taxon>Metazoa</taxon>
        <taxon>Spiralia</taxon>
        <taxon>Lophotrochozoa</taxon>
        <taxon>Platyhelminthes</taxon>
        <taxon>Trematoda</taxon>
        <taxon>Digenea</taxon>
        <taxon>Strigeidida</taxon>
        <taxon>Schistosomatoidea</taxon>
        <taxon>Schistosomatidae</taxon>
        <taxon>Schistosoma</taxon>
    </lineage>
</organism>
<name>C1LDC0_SCHJA</name>
<evidence type="ECO:0000313" key="2">
    <source>
        <dbReference type="EMBL" id="CAX72698.1"/>
    </source>
</evidence>
<sequence>MYYSALILKAILVAMYFNYLIAYRTRGADEEELKHSPRDTLTTLCQTESENVRNAFKNMINYQTDDQITDDLIDIWLKNCIHQRRGLHKRPYYG</sequence>
<protein>
    <submittedName>
        <fullName evidence="2">Hypotheticial protein</fullName>
    </submittedName>
</protein>
<reference evidence="2" key="1">
    <citation type="journal article" date="2009" name="Nature">
        <title>The Schistosoma japonicum genome reveals features of host-parasite interplay.</title>
        <authorList>
            <person name="Liu F."/>
            <person name="Zhou Y."/>
            <person name="Wang Z.Q."/>
            <person name="Lu G."/>
            <person name="Zheng H."/>
            <person name="Brindley P.J."/>
            <person name="McManus D.P."/>
            <person name="Blair D."/>
            <person name="Zhang Q.H."/>
            <person name="Zhong Y."/>
            <person name="Wang S."/>
            <person name="Han Z.G."/>
            <person name="Chen Z."/>
        </authorList>
    </citation>
    <scope>NUCLEOTIDE SEQUENCE</scope>
    <source>
        <strain evidence="2">Anhui</strain>
    </source>
</reference>
<keyword evidence="1" id="KW-0472">Membrane</keyword>
<feature type="transmembrane region" description="Helical" evidence="1">
    <location>
        <begin position="6"/>
        <end position="23"/>
    </location>
</feature>
<reference evidence="2" key="2">
    <citation type="submission" date="2009-03" db="EMBL/GenBank/DDBJ databases">
        <authorList>
            <person name="Gang L."/>
        </authorList>
    </citation>
    <scope>NUCLEOTIDE SEQUENCE</scope>
    <source>
        <strain evidence="2">Anhui</strain>
    </source>
</reference>
<accession>C1LDC0</accession>
<proteinExistence type="evidence at transcript level"/>
<evidence type="ECO:0000256" key="1">
    <source>
        <dbReference type="SAM" id="Phobius"/>
    </source>
</evidence>
<keyword evidence="1" id="KW-0812">Transmembrane</keyword>
<keyword evidence="1" id="KW-1133">Transmembrane helix</keyword>
<dbReference type="AlphaFoldDB" id="C1LDC0"/>